<proteinExistence type="predicted"/>
<evidence type="ECO:0000313" key="1">
    <source>
        <dbReference type="Proteomes" id="UP000887565"/>
    </source>
</evidence>
<sequence>MKSFSNKQGNIDLEHLEIYIFKLNQLCEAVAKVDVYATTVIDRYLGTNFINGPTATKFIANIEENVNKIVTDELLKPHTVSDDNRLAVEHEVITLVELLSNLMCHRLITDNSKLLKAFHIFVPPKESSETLLAEAPY</sequence>
<organism evidence="1 2">
    <name type="scientific">Romanomermis culicivorax</name>
    <name type="common">Nematode worm</name>
    <dbReference type="NCBI Taxonomy" id="13658"/>
    <lineage>
        <taxon>Eukaryota</taxon>
        <taxon>Metazoa</taxon>
        <taxon>Ecdysozoa</taxon>
        <taxon>Nematoda</taxon>
        <taxon>Enoplea</taxon>
        <taxon>Dorylaimia</taxon>
        <taxon>Mermithida</taxon>
        <taxon>Mermithoidea</taxon>
        <taxon>Mermithidae</taxon>
        <taxon>Romanomermis</taxon>
    </lineage>
</organism>
<dbReference type="AlphaFoldDB" id="A0A915IDU0"/>
<accession>A0A915IDU0</accession>
<evidence type="ECO:0000313" key="2">
    <source>
        <dbReference type="WBParaSite" id="nRc.2.0.1.t11963-RA"/>
    </source>
</evidence>
<protein>
    <submittedName>
        <fullName evidence="2">Uncharacterized protein</fullName>
    </submittedName>
</protein>
<name>A0A915IDU0_ROMCU</name>
<reference evidence="2" key="1">
    <citation type="submission" date="2022-11" db="UniProtKB">
        <authorList>
            <consortium name="WormBaseParasite"/>
        </authorList>
    </citation>
    <scope>IDENTIFICATION</scope>
</reference>
<dbReference type="WBParaSite" id="nRc.2.0.1.t11963-RA">
    <property type="protein sequence ID" value="nRc.2.0.1.t11963-RA"/>
    <property type="gene ID" value="nRc.2.0.1.g11963"/>
</dbReference>
<keyword evidence="1" id="KW-1185">Reference proteome</keyword>
<dbReference type="Proteomes" id="UP000887565">
    <property type="component" value="Unplaced"/>
</dbReference>